<comment type="caution">
    <text evidence="4">The sequence shown here is derived from an EMBL/GenBank/DDBJ whole genome shotgun (WGS) entry which is preliminary data.</text>
</comment>
<feature type="signal peptide" evidence="2">
    <location>
        <begin position="1"/>
        <end position="20"/>
    </location>
</feature>
<reference evidence="4 5" key="1">
    <citation type="submission" date="2010-10" db="EMBL/GenBank/DDBJ databases">
        <authorList>
            <consortium name="The Broad Institute Genome Sequencing Platform"/>
            <person name="Ward D."/>
            <person name="Earl A."/>
            <person name="Feldgarden M."/>
            <person name="Young S.K."/>
            <person name="Gargeya S."/>
            <person name="Zeng Q."/>
            <person name="Alvarado L."/>
            <person name="Berlin A."/>
            <person name="Bochicchio J."/>
            <person name="Chapman S.B."/>
            <person name="Chen Z."/>
            <person name="Freedman E."/>
            <person name="Gellesch M."/>
            <person name="Goldberg J."/>
            <person name="Griggs A."/>
            <person name="Gujja S."/>
            <person name="Heilman E."/>
            <person name="Heiman D."/>
            <person name="Howarth C."/>
            <person name="Mehta T."/>
            <person name="Neiman D."/>
            <person name="Pearson M."/>
            <person name="Roberts A."/>
            <person name="Saif S."/>
            <person name="Shea T."/>
            <person name="Shenoy N."/>
            <person name="Sisk P."/>
            <person name="Stolte C."/>
            <person name="Sykes S."/>
            <person name="White J."/>
            <person name="Yandava C."/>
            <person name="Allen-Vercoe E."/>
            <person name="Sibley C."/>
            <person name="Ambrose C.E."/>
            <person name="Strauss J."/>
            <person name="Daigneault M."/>
            <person name="Haas B."/>
            <person name="Nusbaum C."/>
            <person name="Birren B."/>
        </authorList>
    </citation>
    <scope>NUCLEOTIDE SEQUENCE [LARGE SCALE GENOMIC DNA]</scope>
    <source>
        <strain evidence="4 5">3_1_6</strain>
    </source>
</reference>
<name>E5Y2Q8_BILW3</name>
<evidence type="ECO:0000313" key="4">
    <source>
        <dbReference type="EMBL" id="EFV45727.1"/>
    </source>
</evidence>
<feature type="compositionally biased region" description="Low complexity" evidence="1">
    <location>
        <begin position="215"/>
        <end position="231"/>
    </location>
</feature>
<evidence type="ECO:0000256" key="2">
    <source>
        <dbReference type="SAM" id="SignalP"/>
    </source>
</evidence>
<reference evidence="4 5" key="2">
    <citation type="submission" date="2013-04" db="EMBL/GenBank/DDBJ databases">
        <title>The Genome Sequence of Bilophila wadsworthia 3_1_6.</title>
        <authorList>
            <consortium name="The Broad Institute Genomics Platform"/>
            <person name="Earl A."/>
            <person name="Ward D."/>
            <person name="Feldgarden M."/>
            <person name="Gevers D."/>
            <person name="Sibley C."/>
            <person name="Strauss J."/>
            <person name="Allen-Vercoe E."/>
            <person name="Walker B."/>
            <person name="Young S."/>
            <person name="Zeng Q."/>
            <person name="Gargeya S."/>
            <person name="Fitzgerald M."/>
            <person name="Haas B."/>
            <person name="Abouelleil A."/>
            <person name="Allen A.W."/>
            <person name="Alvarado L."/>
            <person name="Arachchi H.M."/>
            <person name="Berlin A.M."/>
            <person name="Chapman S.B."/>
            <person name="Gainer-Dewar J."/>
            <person name="Goldberg J."/>
            <person name="Griggs A."/>
            <person name="Gujja S."/>
            <person name="Hansen M."/>
            <person name="Howarth C."/>
            <person name="Imamovic A."/>
            <person name="Ireland A."/>
            <person name="Larimer J."/>
            <person name="McCowan C."/>
            <person name="Murphy C."/>
            <person name="Pearson M."/>
            <person name="Poon T.W."/>
            <person name="Priest M."/>
            <person name="Roberts A."/>
            <person name="Saif S."/>
            <person name="Shea T."/>
            <person name="Sisk P."/>
            <person name="Sykes S."/>
            <person name="Wortman J."/>
            <person name="Nusbaum C."/>
            <person name="Birren B."/>
        </authorList>
    </citation>
    <scope>NUCLEOTIDE SEQUENCE [LARGE SCALE GENOMIC DNA]</scope>
    <source>
        <strain evidence="4 5">3_1_6</strain>
    </source>
</reference>
<dbReference type="Pfam" id="PF24696">
    <property type="entry name" value="UGSC"/>
    <property type="match status" value="1"/>
</dbReference>
<dbReference type="eggNOG" id="ENOG50332J5">
    <property type="taxonomic scope" value="Bacteria"/>
</dbReference>
<feature type="chain" id="PRO_5003200635" description="UGSC-like domain-containing protein" evidence="2">
    <location>
        <begin position="21"/>
        <end position="240"/>
    </location>
</feature>
<sequence length="240" mass="26107">MGKVLIALCTVFLLAFPARGEQAVTWESLTVWNDLPPLYDPAPWPSDLAGKRVILRWNGKHNGDLLLDYLHSLLSRAFPDTEFIKAYETDPALSGISKDLPESEATARALLELRPDLVIAATGDCRACSAWLAIDQIQLERAGVPTLTILTQPFLKTFHNVRQNLRIGPLHCVAVPHPVAIIRDEKVRAKVDEAFPAILDALRSGKAADSTKIFPAETAPPAEAEAPSAAPGKQIPADLQ</sequence>
<dbReference type="HOGENOM" id="CLU_1154642_0_0_7"/>
<dbReference type="AlphaFoldDB" id="E5Y2Q8"/>
<accession>E5Y2Q8</accession>
<dbReference type="Proteomes" id="UP000006034">
    <property type="component" value="Unassembled WGS sequence"/>
</dbReference>
<keyword evidence="5" id="KW-1185">Reference proteome</keyword>
<dbReference type="NCBIfam" id="NF041046">
    <property type="entry name" value="UGSC_fam"/>
    <property type="match status" value="1"/>
</dbReference>
<dbReference type="InterPro" id="IPR049831">
    <property type="entry name" value="UGSC_seleno"/>
</dbReference>
<evidence type="ECO:0000259" key="3">
    <source>
        <dbReference type="Pfam" id="PF24696"/>
    </source>
</evidence>
<evidence type="ECO:0000256" key="1">
    <source>
        <dbReference type="SAM" id="MobiDB-lite"/>
    </source>
</evidence>
<dbReference type="GeneID" id="78086727"/>
<gene>
    <name evidence="4" type="ORF">HMPREF0179_00501</name>
</gene>
<dbReference type="OrthoDB" id="2990547at2"/>
<dbReference type="InterPro" id="IPR057767">
    <property type="entry name" value="UGSC-like_dom"/>
</dbReference>
<dbReference type="STRING" id="563192.HMPREF0179_00501"/>
<feature type="region of interest" description="Disordered" evidence="1">
    <location>
        <begin position="212"/>
        <end position="240"/>
    </location>
</feature>
<dbReference type="EMBL" id="ADCP02000002">
    <property type="protein sequence ID" value="EFV45727.1"/>
    <property type="molecule type" value="Genomic_DNA"/>
</dbReference>
<keyword evidence="2" id="KW-0732">Signal</keyword>
<dbReference type="RefSeq" id="WP_005024691.1">
    <property type="nucleotide sequence ID" value="NZ_KE150239.1"/>
</dbReference>
<proteinExistence type="predicted"/>
<evidence type="ECO:0000313" key="5">
    <source>
        <dbReference type="Proteomes" id="UP000006034"/>
    </source>
</evidence>
<protein>
    <recommendedName>
        <fullName evidence="3">UGSC-like domain-containing protein</fullName>
    </recommendedName>
</protein>
<organism evidence="4 5">
    <name type="scientific">Bilophila wadsworthia (strain 3_1_6)</name>
    <dbReference type="NCBI Taxonomy" id="563192"/>
    <lineage>
        <taxon>Bacteria</taxon>
        <taxon>Pseudomonadati</taxon>
        <taxon>Thermodesulfobacteriota</taxon>
        <taxon>Desulfovibrionia</taxon>
        <taxon>Desulfovibrionales</taxon>
        <taxon>Desulfovibrionaceae</taxon>
        <taxon>Bilophila</taxon>
    </lineage>
</organism>
<feature type="domain" description="UGSC-like" evidence="3">
    <location>
        <begin position="41"/>
        <end position="202"/>
    </location>
</feature>